<evidence type="ECO:0000256" key="2">
    <source>
        <dbReference type="ARBA" id="ARBA00002285"/>
    </source>
</evidence>
<dbReference type="Gene3D" id="3.30.479.10">
    <property type="entry name" value="6-pyruvoyl tetrahydropterin synthase/QueD"/>
    <property type="match status" value="1"/>
</dbReference>
<reference evidence="13 14" key="1">
    <citation type="journal article" date="2012" name="Microbes Environ.">
        <title>Complete genome sequence of Bradyrhizobium sp. S23321: insights into symbiosis evolution in soil oligotrophs.</title>
        <authorList>
            <person name="Okubo T."/>
            <person name="Tsukui T."/>
            <person name="Maita H."/>
            <person name="Okamoto S."/>
            <person name="Oshima K."/>
            <person name="Fujisawa T."/>
            <person name="Saito A."/>
            <person name="Futamata H."/>
            <person name="Hattori R."/>
            <person name="Shimomura Y."/>
            <person name="Haruta S."/>
            <person name="Morimoto S."/>
            <person name="Wang Y."/>
            <person name="Sakai Y."/>
            <person name="Hattori M."/>
            <person name="Aizawa S."/>
            <person name="Nagashima K.V.P."/>
            <person name="Masuda S."/>
            <person name="Hattori T."/>
            <person name="Yamashita A."/>
            <person name="Bao Z."/>
            <person name="Hayatsu M."/>
            <person name="Kajiya-Kanegae H."/>
            <person name="Yoshinaga I."/>
            <person name="Sakamoto K."/>
            <person name="Toyota K."/>
            <person name="Nakao M."/>
            <person name="Kohara M."/>
            <person name="Anda M."/>
            <person name="Niwa R."/>
            <person name="Jung-Hwan P."/>
            <person name="Sameshima-Saito R."/>
            <person name="Tokuda S."/>
            <person name="Yamamoto S."/>
            <person name="Yamamoto S."/>
            <person name="Yokoyama T."/>
            <person name="Akutsu T."/>
            <person name="Nakamura Y."/>
            <person name="Nakahira-Yanaka Y."/>
            <person name="Takada Hoshino Y."/>
            <person name="Hirakawa H."/>
            <person name="Mitsui H."/>
            <person name="Terasawa K."/>
            <person name="Itakura M."/>
            <person name="Sato S."/>
            <person name="Ikeda-Ohtsubo W."/>
            <person name="Sakakura N."/>
            <person name="Kaminuma E."/>
            <person name="Minamisawa K."/>
        </authorList>
    </citation>
    <scope>NUCLEOTIDE SEQUENCE [LARGE SCALE GENOMIC DNA]</scope>
    <source>
        <strain evidence="13 14">S23321</strain>
    </source>
</reference>
<feature type="compositionally biased region" description="Basic and acidic residues" evidence="12">
    <location>
        <begin position="1"/>
        <end position="11"/>
    </location>
</feature>
<evidence type="ECO:0000256" key="11">
    <source>
        <dbReference type="ARBA" id="ARBA00048807"/>
    </source>
</evidence>
<comment type="cofactor">
    <cofactor evidence="1">
        <name>Zn(2+)</name>
        <dbReference type="ChEBI" id="CHEBI:29105"/>
    </cofactor>
</comment>
<keyword evidence="9" id="KW-0456">Lyase</keyword>
<dbReference type="Pfam" id="PF01242">
    <property type="entry name" value="PTPS"/>
    <property type="match status" value="1"/>
</dbReference>
<dbReference type="AlphaFoldDB" id="A0AAI8M915"/>
<protein>
    <recommendedName>
        <fullName evidence="6">6-carboxy-5,6,7,8-tetrahydropterin synthase</fullName>
        <ecNumber evidence="5">4.1.2.50</ecNumber>
    </recommendedName>
    <alternativeName>
        <fullName evidence="10">Queuosine biosynthesis protein QueD</fullName>
    </alternativeName>
</protein>
<comment type="function">
    <text evidence="2">Catalyzes the conversion of 7,8-dihydroneopterin triphosphate (H2NTP) to 6-carboxy-5,6,7,8-tetrahydropterin (CPH4) and acetaldehyde.</text>
</comment>
<evidence type="ECO:0000256" key="5">
    <source>
        <dbReference type="ARBA" id="ARBA00012982"/>
    </source>
</evidence>
<evidence type="ECO:0000256" key="9">
    <source>
        <dbReference type="ARBA" id="ARBA00023239"/>
    </source>
</evidence>
<evidence type="ECO:0000256" key="7">
    <source>
        <dbReference type="ARBA" id="ARBA00022723"/>
    </source>
</evidence>
<comment type="catalytic activity">
    <reaction evidence="11">
        <text>7,8-dihydroneopterin 3'-triphosphate + H2O = 6-carboxy-5,6,7,8-tetrahydropterin + triphosphate + acetaldehyde + 2 H(+)</text>
        <dbReference type="Rhea" id="RHEA:27966"/>
        <dbReference type="ChEBI" id="CHEBI:15343"/>
        <dbReference type="ChEBI" id="CHEBI:15377"/>
        <dbReference type="ChEBI" id="CHEBI:15378"/>
        <dbReference type="ChEBI" id="CHEBI:18036"/>
        <dbReference type="ChEBI" id="CHEBI:58462"/>
        <dbReference type="ChEBI" id="CHEBI:61032"/>
        <dbReference type="EC" id="4.1.2.50"/>
    </reaction>
</comment>
<name>A0AAI8M915_9BRAD</name>
<dbReference type="NCBIfam" id="TIGR03367">
    <property type="entry name" value="queuosine_QueD"/>
    <property type="match status" value="1"/>
</dbReference>
<comment type="pathway">
    <text evidence="3">Purine metabolism; 7-cyano-7-deazaguanine biosynthesis.</text>
</comment>
<proteinExistence type="inferred from homology"/>
<keyword evidence="8" id="KW-0862">Zinc</keyword>
<dbReference type="PANTHER" id="PTHR12589">
    <property type="entry name" value="PYRUVOYL TETRAHYDROBIOPTERIN SYNTHASE"/>
    <property type="match status" value="1"/>
</dbReference>
<evidence type="ECO:0000313" key="14">
    <source>
        <dbReference type="Proteomes" id="UP000007886"/>
    </source>
</evidence>
<dbReference type="SUPFAM" id="SSF55620">
    <property type="entry name" value="Tetrahydrobiopterin biosynthesis enzymes-like"/>
    <property type="match status" value="1"/>
</dbReference>
<comment type="similarity">
    <text evidence="4">Belongs to the PTPS family. QueD subfamily.</text>
</comment>
<evidence type="ECO:0000256" key="6">
    <source>
        <dbReference type="ARBA" id="ARBA00018141"/>
    </source>
</evidence>
<dbReference type="InterPro" id="IPR038418">
    <property type="entry name" value="6-PTP_synth/QueD_sf"/>
</dbReference>
<feature type="region of interest" description="Disordered" evidence="12">
    <location>
        <begin position="1"/>
        <end position="26"/>
    </location>
</feature>
<evidence type="ECO:0000256" key="4">
    <source>
        <dbReference type="ARBA" id="ARBA00008900"/>
    </source>
</evidence>
<evidence type="ECO:0000313" key="13">
    <source>
        <dbReference type="EMBL" id="BAL73767.1"/>
    </source>
</evidence>
<dbReference type="GO" id="GO:0046872">
    <property type="term" value="F:metal ion binding"/>
    <property type="evidence" value="ECO:0007669"/>
    <property type="project" value="UniProtKB-KW"/>
</dbReference>
<organism evidence="13 14">
    <name type="scientific">Bradyrhizobium cosmicum</name>
    <dbReference type="NCBI Taxonomy" id="1404864"/>
    <lineage>
        <taxon>Bacteria</taxon>
        <taxon>Pseudomonadati</taxon>
        <taxon>Pseudomonadota</taxon>
        <taxon>Alphaproteobacteria</taxon>
        <taxon>Hyphomicrobiales</taxon>
        <taxon>Nitrobacteraceae</taxon>
        <taxon>Bradyrhizobium</taxon>
    </lineage>
</organism>
<dbReference type="InterPro" id="IPR007115">
    <property type="entry name" value="6-PTP_synth/QueD"/>
</dbReference>
<accession>A0AAI8M915</accession>
<dbReference type="RefSeq" id="WP_014439177.1">
    <property type="nucleotide sequence ID" value="NC_017082.1"/>
</dbReference>
<dbReference type="GO" id="GO:0070497">
    <property type="term" value="F:6-carboxytetrahydropterin synthase activity"/>
    <property type="evidence" value="ECO:0007669"/>
    <property type="project" value="UniProtKB-EC"/>
</dbReference>
<dbReference type="PANTHER" id="PTHR12589:SF7">
    <property type="entry name" value="6-PYRUVOYL TETRAHYDROBIOPTERIN SYNTHASE"/>
    <property type="match status" value="1"/>
</dbReference>
<evidence type="ECO:0000256" key="12">
    <source>
        <dbReference type="SAM" id="MobiDB-lite"/>
    </source>
</evidence>
<evidence type="ECO:0000256" key="1">
    <source>
        <dbReference type="ARBA" id="ARBA00001947"/>
    </source>
</evidence>
<sequence>MNRHIEVEKFSSDQASAEPATASDTRVTTRIGRTYRFEAAHHLPKVPDGHKCKNMHGHNYRIEVVLSGKLDQRGFVADFAEVDADVLPLIKQVDHRVLNDVPGLENPTAEVIAAWFLARISNCESVRVYENDDCWAEISSPAR</sequence>
<dbReference type="EC" id="4.1.2.50" evidence="5"/>
<dbReference type="Proteomes" id="UP000007886">
    <property type="component" value="Chromosome"/>
</dbReference>
<evidence type="ECO:0000256" key="3">
    <source>
        <dbReference type="ARBA" id="ARBA00005061"/>
    </source>
</evidence>
<keyword evidence="14" id="KW-1185">Reference proteome</keyword>
<gene>
    <name evidence="13" type="ORF">S23_05460</name>
</gene>
<dbReference type="EMBL" id="AP012279">
    <property type="protein sequence ID" value="BAL73767.1"/>
    <property type="molecule type" value="Genomic_DNA"/>
</dbReference>
<evidence type="ECO:0000256" key="8">
    <source>
        <dbReference type="ARBA" id="ARBA00022833"/>
    </source>
</evidence>
<evidence type="ECO:0000256" key="10">
    <source>
        <dbReference type="ARBA" id="ARBA00031449"/>
    </source>
</evidence>
<keyword evidence="7" id="KW-0479">Metal-binding</keyword>
<dbReference type="KEGG" id="brs:S23_05460"/>